<sequence length="148" mass="16741">MNKRPRLIKDYFQRKNTLRVLLEQSKVQSLLLQRIRALIPPPLNTHCAAVVQKGSQLVLYVDSSTWASRLRFTTRELARQLNANGIATERITVRVLVTSNPPKPEHERTRRLSLENASLINQTAAGIEDSNLSEALIRLGKHAVKSPE</sequence>
<protein>
    <recommendedName>
        <fullName evidence="3">DUF721 domain-containing protein</fullName>
    </recommendedName>
</protein>
<dbReference type="AlphaFoldDB" id="A0A2N6CXL7"/>
<evidence type="ECO:0000313" key="2">
    <source>
        <dbReference type="Proteomes" id="UP000235015"/>
    </source>
</evidence>
<dbReference type="Proteomes" id="UP000235015">
    <property type="component" value="Unassembled WGS sequence"/>
</dbReference>
<dbReference type="Pfam" id="PF05258">
    <property type="entry name" value="DciA"/>
    <property type="match status" value="1"/>
</dbReference>
<organism evidence="1 2">
    <name type="scientific">Sedimenticola selenatireducens</name>
    <dbReference type="NCBI Taxonomy" id="191960"/>
    <lineage>
        <taxon>Bacteria</taxon>
        <taxon>Pseudomonadati</taxon>
        <taxon>Pseudomonadota</taxon>
        <taxon>Gammaproteobacteria</taxon>
        <taxon>Chromatiales</taxon>
        <taxon>Sedimenticolaceae</taxon>
        <taxon>Sedimenticola</taxon>
    </lineage>
</organism>
<accession>A0A2N6CXL7</accession>
<comment type="caution">
    <text evidence="1">The sequence shown here is derived from an EMBL/GenBank/DDBJ whole genome shotgun (WGS) entry which is preliminary data.</text>
</comment>
<dbReference type="STRING" id="1111735.GCA_000428045_04190"/>
<proteinExistence type="predicted"/>
<name>A0A2N6CXL7_9GAMM</name>
<dbReference type="RefSeq" id="WP_273438838.1">
    <property type="nucleotide sequence ID" value="NZ_PKUN01000009.1"/>
</dbReference>
<evidence type="ECO:0008006" key="3">
    <source>
        <dbReference type="Google" id="ProtNLM"/>
    </source>
</evidence>
<dbReference type="InterPro" id="IPR007922">
    <property type="entry name" value="DciA-like"/>
</dbReference>
<dbReference type="EMBL" id="PKUN01000009">
    <property type="protein sequence ID" value="PLX62038.1"/>
    <property type="molecule type" value="Genomic_DNA"/>
</dbReference>
<reference evidence="1 2" key="1">
    <citation type="submission" date="2017-11" db="EMBL/GenBank/DDBJ databases">
        <title>Genome-resolved metagenomics identifies genetic mobility, metabolic interactions, and unexpected diversity in perchlorate-reducing communities.</title>
        <authorList>
            <person name="Barnum T.P."/>
            <person name="Figueroa I.A."/>
            <person name="Carlstrom C.I."/>
            <person name="Lucas L.N."/>
            <person name="Engelbrektson A.L."/>
            <person name="Coates J.D."/>
        </authorList>
    </citation>
    <scope>NUCLEOTIDE SEQUENCE [LARGE SCALE GENOMIC DNA]</scope>
    <source>
        <strain evidence="1">BM301</strain>
    </source>
</reference>
<gene>
    <name evidence="1" type="ORF">C0630_08515</name>
</gene>
<evidence type="ECO:0000313" key="1">
    <source>
        <dbReference type="EMBL" id="PLX62038.1"/>
    </source>
</evidence>